<evidence type="ECO:0000256" key="2">
    <source>
        <dbReference type="SAM" id="Phobius"/>
    </source>
</evidence>
<dbReference type="Proteomes" id="UP001240483">
    <property type="component" value="Unassembled WGS sequence"/>
</dbReference>
<feature type="transmembrane region" description="Helical" evidence="2">
    <location>
        <begin position="48"/>
        <end position="67"/>
    </location>
</feature>
<keyword evidence="2" id="KW-0472">Membrane</keyword>
<proteinExistence type="predicted"/>
<accession>A0AAP4C9L6</accession>
<gene>
    <name evidence="3" type="ORF">QP116_08200</name>
</gene>
<evidence type="ECO:0000313" key="4">
    <source>
        <dbReference type="Proteomes" id="UP001240483"/>
    </source>
</evidence>
<evidence type="ECO:0000256" key="1">
    <source>
        <dbReference type="SAM" id="MobiDB-lite"/>
    </source>
</evidence>
<feature type="region of interest" description="Disordered" evidence="1">
    <location>
        <begin position="1"/>
        <end position="34"/>
    </location>
</feature>
<keyword evidence="2" id="KW-1133">Transmembrane helix</keyword>
<feature type="transmembrane region" description="Helical" evidence="2">
    <location>
        <begin position="79"/>
        <end position="102"/>
    </location>
</feature>
<comment type="caution">
    <text evidence="3">The sequence shown here is derived from an EMBL/GenBank/DDBJ whole genome shotgun (WGS) entry which is preliminary data.</text>
</comment>
<sequence length="129" mass="13491">MTDQPTENTDNHVPSAQPVPARAEEARPQAAASEPVEFEVRVAPKPGAFMVTGGALGVIVALISAWLGGGTEEHSMGSVFGFLAVLFAIIGVGIGAIVFLIFDRVGRKRTKHIYAVKESSADGADTTNE</sequence>
<dbReference type="EMBL" id="JASODW010000010">
    <property type="protein sequence ID" value="MDK6275710.1"/>
    <property type="molecule type" value="Genomic_DNA"/>
</dbReference>
<name>A0AAP4C9L6_9MICC</name>
<dbReference type="RefSeq" id="WP_285326631.1">
    <property type="nucleotide sequence ID" value="NZ_JASODW010000010.1"/>
</dbReference>
<feature type="compositionally biased region" description="Polar residues" evidence="1">
    <location>
        <begin position="1"/>
        <end position="14"/>
    </location>
</feature>
<keyword evidence="2" id="KW-0812">Transmembrane</keyword>
<organism evidence="3 4">
    <name type="scientific">Pseudoglutamicibacter cumminsii</name>
    <dbReference type="NCBI Taxonomy" id="156979"/>
    <lineage>
        <taxon>Bacteria</taxon>
        <taxon>Bacillati</taxon>
        <taxon>Actinomycetota</taxon>
        <taxon>Actinomycetes</taxon>
        <taxon>Micrococcales</taxon>
        <taxon>Micrococcaceae</taxon>
        <taxon>Pseudoglutamicibacter</taxon>
    </lineage>
</organism>
<protein>
    <submittedName>
        <fullName evidence="3">Uncharacterized protein</fullName>
    </submittedName>
</protein>
<evidence type="ECO:0000313" key="3">
    <source>
        <dbReference type="EMBL" id="MDK6275710.1"/>
    </source>
</evidence>
<reference evidence="3" key="1">
    <citation type="submission" date="2023-05" db="EMBL/GenBank/DDBJ databases">
        <title>Cataloging the Phylogenetic Diversity of Human Bladder Bacteria.</title>
        <authorList>
            <person name="Du J."/>
        </authorList>
    </citation>
    <scope>NUCLEOTIDE SEQUENCE</scope>
    <source>
        <strain evidence="3">UMB9978</strain>
    </source>
</reference>
<dbReference type="AlphaFoldDB" id="A0AAP4C9L6"/>